<evidence type="ECO:0000313" key="2">
    <source>
        <dbReference type="Proteomes" id="UP000000683"/>
    </source>
</evidence>
<keyword evidence="2" id="KW-1185">Reference proteome</keyword>
<proteinExistence type="predicted"/>
<dbReference type="HOGENOM" id="CLU_3371650_0_0_6"/>
<reference evidence="1 2" key="1">
    <citation type="journal article" date="2011" name="J. Bacteriol.">
        <title>Complete genome sequence of the polycyclic aromatic hydrocarbon-degrading bacterium Alteromonas sp. strain SN2.</title>
        <authorList>
            <person name="Jin H.M."/>
            <person name="Jeong H."/>
            <person name="Moon E.J."/>
            <person name="Math R.K."/>
            <person name="Lee K."/>
            <person name="Kim H.J."/>
            <person name="Jeon C.O."/>
            <person name="Oh T.K."/>
            <person name="Kim J.F."/>
        </authorList>
    </citation>
    <scope>NUCLEOTIDE SEQUENCE [LARGE SCALE GENOMIC DNA]</scope>
    <source>
        <strain evidence="2">JCM 17741 / KACC 18427 / KCTC 11700BP / SN2</strain>
    </source>
</reference>
<dbReference type="AlphaFoldDB" id="F5ZB14"/>
<dbReference type="EMBL" id="CP002339">
    <property type="protein sequence ID" value="AEF02449.1"/>
    <property type="molecule type" value="Genomic_DNA"/>
</dbReference>
<sequence>MKTETRRMRASLQGVGNNTGKAVFINSLGLTTVRKEIYEKR</sequence>
<dbReference type="KEGG" id="alt:ambt_04495"/>
<accession>F5ZB14</accession>
<dbReference type="Proteomes" id="UP000000683">
    <property type="component" value="Chromosome"/>
</dbReference>
<evidence type="ECO:0000313" key="1">
    <source>
        <dbReference type="EMBL" id="AEF02449.1"/>
    </source>
</evidence>
<gene>
    <name evidence="1" type="ordered locus">ambt_04495</name>
</gene>
<name>F5ZB14_ALTNA</name>
<protein>
    <submittedName>
        <fullName evidence="1">Uncharacterized protein</fullName>
    </submittedName>
</protein>
<organism evidence="1 2">
    <name type="scientific">Alteromonas naphthalenivorans</name>
    <dbReference type="NCBI Taxonomy" id="715451"/>
    <lineage>
        <taxon>Bacteria</taxon>
        <taxon>Pseudomonadati</taxon>
        <taxon>Pseudomonadota</taxon>
        <taxon>Gammaproteobacteria</taxon>
        <taxon>Alteromonadales</taxon>
        <taxon>Alteromonadaceae</taxon>
        <taxon>Alteromonas/Salinimonas group</taxon>
        <taxon>Alteromonas</taxon>
    </lineage>
</organism>